<accession>A0A9N9NFM0</accession>
<dbReference type="Proteomes" id="UP000789342">
    <property type="component" value="Unassembled WGS sequence"/>
</dbReference>
<sequence>EALECWPDSVQKQIIESKFPNSLLISHTYNAYTLVRDELEKTQSVKRRQAEEKVTQHRVVTRAKTKGKGKAVFDSM</sequence>
<feature type="compositionally biased region" description="Basic residues" evidence="1">
    <location>
        <begin position="59"/>
        <end position="69"/>
    </location>
</feature>
<keyword evidence="3" id="KW-1185">Reference proteome</keyword>
<evidence type="ECO:0000256" key="1">
    <source>
        <dbReference type="SAM" id="MobiDB-lite"/>
    </source>
</evidence>
<feature type="non-terminal residue" evidence="2">
    <location>
        <position position="1"/>
    </location>
</feature>
<evidence type="ECO:0000313" key="3">
    <source>
        <dbReference type="Proteomes" id="UP000789342"/>
    </source>
</evidence>
<feature type="region of interest" description="Disordered" evidence="1">
    <location>
        <begin position="46"/>
        <end position="76"/>
    </location>
</feature>
<dbReference type="EMBL" id="CAJVPV010024801">
    <property type="protein sequence ID" value="CAG8727309.1"/>
    <property type="molecule type" value="Genomic_DNA"/>
</dbReference>
<name>A0A9N9NFM0_9GLOM</name>
<reference evidence="2" key="1">
    <citation type="submission" date="2021-06" db="EMBL/GenBank/DDBJ databases">
        <authorList>
            <person name="Kallberg Y."/>
            <person name="Tangrot J."/>
            <person name="Rosling A."/>
        </authorList>
    </citation>
    <scope>NUCLEOTIDE SEQUENCE</scope>
    <source>
        <strain evidence="2">CL551</strain>
    </source>
</reference>
<comment type="caution">
    <text evidence="2">The sequence shown here is derived from an EMBL/GenBank/DDBJ whole genome shotgun (WGS) entry which is preliminary data.</text>
</comment>
<evidence type="ECO:0000313" key="2">
    <source>
        <dbReference type="EMBL" id="CAG8727309.1"/>
    </source>
</evidence>
<dbReference type="OrthoDB" id="2418802at2759"/>
<organism evidence="2 3">
    <name type="scientific">Acaulospora morrowiae</name>
    <dbReference type="NCBI Taxonomy" id="94023"/>
    <lineage>
        <taxon>Eukaryota</taxon>
        <taxon>Fungi</taxon>
        <taxon>Fungi incertae sedis</taxon>
        <taxon>Mucoromycota</taxon>
        <taxon>Glomeromycotina</taxon>
        <taxon>Glomeromycetes</taxon>
        <taxon>Diversisporales</taxon>
        <taxon>Acaulosporaceae</taxon>
        <taxon>Acaulospora</taxon>
    </lineage>
</organism>
<protein>
    <submittedName>
        <fullName evidence="2">17952_t:CDS:1</fullName>
    </submittedName>
</protein>
<feature type="compositionally biased region" description="Basic and acidic residues" evidence="1">
    <location>
        <begin position="46"/>
        <end position="55"/>
    </location>
</feature>
<proteinExistence type="predicted"/>
<gene>
    <name evidence="2" type="ORF">AMORRO_LOCUS13747</name>
</gene>
<dbReference type="AlphaFoldDB" id="A0A9N9NFM0"/>